<name>A0A4P9TK35_9EURY</name>
<protein>
    <submittedName>
        <fullName evidence="1">Uncharacterized protein</fullName>
    </submittedName>
</protein>
<dbReference type="GeneID" id="96158193"/>
<geneLocation type="plasmid" evidence="2">
    <name>pnpa70</name>
</geneLocation>
<evidence type="ECO:0000313" key="1">
    <source>
        <dbReference type="EMBL" id="QCW05293.1"/>
    </source>
</evidence>
<keyword evidence="2" id="KW-1185">Reference proteome</keyword>
<sequence>MDFTYEEETGEVVIEIRAGSTTVEHRVSPDELESIEYKVQRTMAISGVRPRDYMLEGEGDS</sequence>
<dbReference type="EMBL" id="CP040639">
    <property type="protein sequence ID" value="QCW05293.1"/>
    <property type="molecule type" value="Genomic_DNA"/>
</dbReference>
<accession>A0A4P9TK35</accession>
<evidence type="ECO:0000313" key="2">
    <source>
        <dbReference type="Proteomes" id="UP000307562"/>
    </source>
</evidence>
<keyword evidence="1" id="KW-0614">Plasmid</keyword>
<proteinExistence type="predicted"/>
<dbReference type="KEGG" id="npl:FGF80_18810"/>
<dbReference type="Proteomes" id="UP000307562">
    <property type="component" value="Plasmid pNPA70"/>
</dbReference>
<dbReference type="RefSeq" id="WP_138655750.1">
    <property type="nucleotide sequence ID" value="NZ_CP040639.1"/>
</dbReference>
<dbReference type="AlphaFoldDB" id="A0A4P9TK35"/>
<reference evidence="2" key="1">
    <citation type="submission" date="2019-05" db="EMBL/GenBank/DDBJ databases">
        <title>Complete Genome Sequence and Methylation Pattern of the Halophilic Archaeon Natrinema pallidum BOL6-1.</title>
        <authorList>
            <person name="DasSarma P."/>
            <person name="DasSarma B.P."/>
            <person name="DasSarma S.L."/>
            <person name="Martinez F.L."/>
            <person name="Guzman D."/>
            <person name="Roberts R.J."/>
            <person name="DasSarma S."/>
        </authorList>
    </citation>
    <scope>NUCLEOTIDE SEQUENCE [LARGE SCALE GENOMIC DNA]</scope>
    <source>
        <strain evidence="2">BOL6-1</strain>
        <plasmid evidence="2">pnpa70</plasmid>
    </source>
</reference>
<gene>
    <name evidence="1" type="ORF">FGF80_18810</name>
</gene>
<organism evidence="1 2">
    <name type="scientific">Natrinema pallidum</name>
    <dbReference type="NCBI Taxonomy" id="69527"/>
    <lineage>
        <taxon>Archaea</taxon>
        <taxon>Methanobacteriati</taxon>
        <taxon>Methanobacteriota</taxon>
        <taxon>Stenosarchaea group</taxon>
        <taxon>Halobacteria</taxon>
        <taxon>Halobacteriales</taxon>
        <taxon>Natrialbaceae</taxon>
        <taxon>Natrinema</taxon>
    </lineage>
</organism>